<dbReference type="Gene3D" id="3.10.450.50">
    <property type="match status" value="1"/>
</dbReference>
<dbReference type="SUPFAM" id="SSF54427">
    <property type="entry name" value="NTF2-like"/>
    <property type="match status" value="1"/>
</dbReference>
<gene>
    <name evidence="2" type="ORF">C7S18_11185</name>
</gene>
<feature type="domain" description="SnoaL-like" evidence="1">
    <location>
        <begin position="7"/>
        <end position="103"/>
    </location>
</feature>
<protein>
    <recommendedName>
        <fullName evidence="1">SnoaL-like domain-containing protein</fullName>
    </recommendedName>
</protein>
<evidence type="ECO:0000313" key="2">
    <source>
        <dbReference type="EMBL" id="AVP97727.1"/>
    </source>
</evidence>
<dbReference type="OrthoDB" id="1163083at2"/>
<accession>A0A2P1PSB0</accession>
<organism evidence="2 3">
    <name type="scientific">Ahniella affigens</name>
    <dbReference type="NCBI Taxonomy" id="2021234"/>
    <lineage>
        <taxon>Bacteria</taxon>
        <taxon>Pseudomonadati</taxon>
        <taxon>Pseudomonadota</taxon>
        <taxon>Gammaproteobacteria</taxon>
        <taxon>Lysobacterales</taxon>
        <taxon>Rhodanobacteraceae</taxon>
        <taxon>Ahniella</taxon>
    </lineage>
</organism>
<dbReference type="KEGG" id="xba:C7S18_11185"/>
<dbReference type="Pfam" id="PF12680">
    <property type="entry name" value="SnoaL_2"/>
    <property type="match status" value="1"/>
</dbReference>
<name>A0A2P1PSB0_9GAMM</name>
<dbReference type="Proteomes" id="UP000241074">
    <property type="component" value="Chromosome"/>
</dbReference>
<dbReference type="InterPro" id="IPR032710">
    <property type="entry name" value="NTF2-like_dom_sf"/>
</dbReference>
<sequence>METHPIARWHELVQSKNPSGLMTLLADDAVFISPVVHAPQRGKPVTAAYLGAAFQVFFNPTFRYVREIIGPTDAMLEFETEIDGVQVNGVDIIRWNDAGQITEFKVMVRPLKAIQLIHERMAAMLASKSAPQRQDSGGSE</sequence>
<reference evidence="2 3" key="2">
    <citation type="submission" date="2018-03" db="EMBL/GenBank/DDBJ databases">
        <authorList>
            <person name="Keele B.F."/>
        </authorList>
    </citation>
    <scope>NUCLEOTIDE SEQUENCE [LARGE SCALE GENOMIC DNA]</scope>
    <source>
        <strain evidence="2 3">D13</strain>
    </source>
</reference>
<dbReference type="RefSeq" id="WP_106891647.1">
    <property type="nucleotide sequence ID" value="NZ_CP027860.1"/>
</dbReference>
<keyword evidence="3" id="KW-1185">Reference proteome</keyword>
<proteinExistence type="predicted"/>
<dbReference type="EMBL" id="CP027860">
    <property type="protein sequence ID" value="AVP97727.1"/>
    <property type="molecule type" value="Genomic_DNA"/>
</dbReference>
<dbReference type="AlphaFoldDB" id="A0A2P1PSB0"/>
<evidence type="ECO:0000259" key="1">
    <source>
        <dbReference type="Pfam" id="PF12680"/>
    </source>
</evidence>
<dbReference type="InterPro" id="IPR037401">
    <property type="entry name" value="SnoaL-like"/>
</dbReference>
<evidence type="ECO:0000313" key="3">
    <source>
        <dbReference type="Proteomes" id="UP000241074"/>
    </source>
</evidence>
<reference evidence="2 3" key="1">
    <citation type="submission" date="2018-03" db="EMBL/GenBank/DDBJ databases">
        <title>Ahniella affigens gen. nov., sp. nov., a gammaproteobacterium isolated from sandy soil near a stream.</title>
        <authorList>
            <person name="Ko Y."/>
            <person name="Kim J.-H."/>
        </authorList>
    </citation>
    <scope>NUCLEOTIDE SEQUENCE [LARGE SCALE GENOMIC DNA]</scope>
    <source>
        <strain evidence="2 3">D13</strain>
    </source>
</reference>